<evidence type="ECO:0000313" key="4">
    <source>
        <dbReference type="Proteomes" id="UP000050794"/>
    </source>
</evidence>
<feature type="region of interest" description="Disordered" evidence="1">
    <location>
        <begin position="534"/>
        <end position="553"/>
    </location>
</feature>
<feature type="region of interest" description="Disordered" evidence="1">
    <location>
        <begin position="383"/>
        <end position="418"/>
    </location>
</feature>
<feature type="region of interest" description="Disordered" evidence="1">
    <location>
        <begin position="558"/>
        <end position="699"/>
    </location>
</feature>
<keyword evidence="4" id="KW-1185">Reference proteome</keyword>
<dbReference type="SUPFAM" id="SSF50729">
    <property type="entry name" value="PH domain-like"/>
    <property type="match status" value="2"/>
</dbReference>
<protein>
    <submittedName>
        <fullName evidence="5">Insulin receptor substrate 1</fullName>
    </submittedName>
</protein>
<gene>
    <name evidence="3" type="ORF">TCNE_LOCUS5807</name>
</gene>
<evidence type="ECO:0000313" key="3">
    <source>
        <dbReference type="EMBL" id="VDM37044.1"/>
    </source>
</evidence>
<accession>A0A183UBD7</accession>
<evidence type="ECO:0000313" key="5">
    <source>
        <dbReference type="WBParaSite" id="TCNE_0000580701-mRNA-1"/>
    </source>
</evidence>
<dbReference type="InterPro" id="IPR002404">
    <property type="entry name" value="IRS_PTB"/>
</dbReference>
<dbReference type="WBParaSite" id="TCNE_0000580701-mRNA-1">
    <property type="protein sequence ID" value="TCNE_0000580701-mRNA-1"/>
    <property type="gene ID" value="TCNE_0000580701"/>
</dbReference>
<organism evidence="4 5">
    <name type="scientific">Toxocara canis</name>
    <name type="common">Canine roundworm</name>
    <dbReference type="NCBI Taxonomy" id="6265"/>
    <lineage>
        <taxon>Eukaryota</taxon>
        <taxon>Metazoa</taxon>
        <taxon>Ecdysozoa</taxon>
        <taxon>Nematoda</taxon>
        <taxon>Chromadorea</taxon>
        <taxon>Rhabditida</taxon>
        <taxon>Spirurina</taxon>
        <taxon>Ascaridomorpha</taxon>
        <taxon>Ascaridoidea</taxon>
        <taxon>Toxocaridae</taxon>
        <taxon>Toxocara</taxon>
    </lineage>
</organism>
<feature type="region of interest" description="Disordered" evidence="1">
    <location>
        <begin position="748"/>
        <end position="778"/>
    </location>
</feature>
<reference evidence="5" key="1">
    <citation type="submission" date="2016-06" db="UniProtKB">
        <authorList>
            <consortium name="WormBaseParasite"/>
        </authorList>
    </citation>
    <scope>IDENTIFICATION</scope>
</reference>
<dbReference type="Gene3D" id="2.30.29.30">
    <property type="entry name" value="Pleckstrin-homology domain (PH domain)/Phosphotyrosine-binding domain (PTB)"/>
    <property type="match status" value="2"/>
</dbReference>
<dbReference type="InterPro" id="IPR011993">
    <property type="entry name" value="PH-like_dom_sf"/>
</dbReference>
<feature type="compositionally biased region" description="Low complexity" evidence="1">
    <location>
        <begin position="628"/>
        <end position="644"/>
    </location>
</feature>
<dbReference type="Pfam" id="PF00169">
    <property type="entry name" value="PH"/>
    <property type="match status" value="1"/>
</dbReference>
<feature type="region of interest" description="Disordered" evidence="1">
    <location>
        <begin position="256"/>
        <end position="294"/>
    </location>
</feature>
<dbReference type="AlphaFoldDB" id="A0A183UBD7"/>
<dbReference type="SMART" id="SM00233">
    <property type="entry name" value="PH"/>
    <property type="match status" value="1"/>
</dbReference>
<feature type="compositionally biased region" description="Polar residues" evidence="1">
    <location>
        <begin position="534"/>
        <end position="547"/>
    </location>
</feature>
<feature type="domain" description="PH" evidence="2">
    <location>
        <begin position="16"/>
        <end position="111"/>
    </location>
</feature>
<evidence type="ECO:0000259" key="2">
    <source>
        <dbReference type="PROSITE" id="PS50003"/>
    </source>
</evidence>
<dbReference type="InterPro" id="IPR001849">
    <property type="entry name" value="PH_domain"/>
</dbReference>
<feature type="compositionally biased region" description="Polar residues" evidence="1">
    <location>
        <begin position="263"/>
        <end position="274"/>
    </location>
</feature>
<proteinExistence type="predicted"/>
<reference evidence="3 4" key="2">
    <citation type="submission" date="2018-11" db="EMBL/GenBank/DDBJ databases">
        <authorList>
            <consortium name="Pathogen Informatics"/>
        </authorList>
    </citation>
    <scope>NUCLEOTIDE SEQUENCE [LARGE SCALE GENOMIC DNA]</scope>
</reference>
<name>A0A183UBD7_TOXCA</name>
<evidence type="ECO:0000256" key="1">
    <source>
        <dbReference type="SAM" id="MobiDB-lite"/>
    </source>
</evidence>
<dbReference type="Proteomes" id="UP000050794">
    <property type="component" value="Unassembled WGS sequence"/>
</dbReference>
<dbReference type="PROSITE" id="PS50003">
    <property type="entry name" value="PH_DOMAIN"/>
    <property type="match status" value="1"/>
</dbReference>
<dbReference type="Pfam" id="PF02174">
    <property type="entry name" value="IRS"/>
    <property type="match status" value="1"/>
</dbReference>
<sequence>MVDTMEGKPSGIAKAGIVTGGFYPMKSKKVYYALLKDRVLELYKTAKDEKNGKEPKLLFDLSTAFNVHIHYECTLKECLSVMLPDETFFFRPESSESDLEDWYSQLVDKARQARATLLGRPVFREEYFEVAWDVEMVKLPKLRKKSKSDEKMEDLVSKYHDRLLGKKRLCMYPHSMVIVKRGVTASENAFPPLHADEFMEFPVNAVSNFGKQEKYFFLRVGRCAPTGAGELWLSAESGDCARSIYEKISKICERESEKRRAQSSRLPSFTSRTLRSGAHRDRVHTQPHRPQADTNVLSSSFDVARKTSAVSVTSMFTSPSPSIVSPFASNARSSSFCANQSQITRSATPVAPVAWRALKEELNRSISSEGRKTSSKCLVMLLSDRDSSDAPNEDQEESSGGTIMYIGDREESEKPGNGTVNSYCLLRLTYQAPGLADQVMPKPPEGTCSAADEYTVFDSGSGANSLHDALLAAGIRPSPLVKQTPVQPAKELIAVSDGEYTQMECASESAHLPLPLPDQNFNLTEVRSYVSDSTESCHSASGDSQRAYSLGSRPAQHVAASLSATRHVHNNTSNDVADKTIAKRFDDPRKRAHSLGSKSWLKPLRKSSGIRTGSESSDGGGVRQRSDSFGSANGSGSRAASFSAQREARKGPRLSSTAHDRDCTNDLTEWDFGVSGTGRSGSSSIASIESPSQSRTSSFGVAGASLLRSAVEEVMKKQKSTDRLRTEVVADDLAREGTEGRLVDDDDNEYVLSSFGGGDEGHRGGGGGAERSPASSSQRIIGTILETNVSSSSSRSASPKSLKSLTIEDSLLMKGVFKQRCSEDDDLSTKTLLRNKVVLNDGDDYMEAPMPVTISSLHKHSSGEHPQLDYACLALSMDGSRKANANTIQSGILQVALPKFTCDYTVVDTQQP</sequence>
<feature type="compositionally biased region" description="Low complexity" evidence="1">
    <location>
        <begin position="680"/>
        <end position="694"/>
    </location>
</feature>
<feature type="compositionally biased region" description="Basic and acidic residues" evidence="1">
    <location>
        <begin position="576"/>
        <end position="589"/>
    </location>
</feature>
<dbReference type="EMBL" id="UYWY01019395">
    <property type="protein sequence ID" value="VDM37044.1"/>
    <property type="molecule type" value="Genomic_DNA"/>
</dbReference>